<gene>
    <name evidence="1" type="ORF">QNA12_01455</name>
</gene>
<reference evidence="1 2" key="1">
    <citation type="journal article" date="2024" name="Front. Plant Sci.">
        <title>Comprehensive phenomic and genomic studies of the species, Pectobacterium cacticida and proposal for reclassification as Alcorniella cacticida comb. nov.</title>
        <authorList>
            <person name="Jonca J."/>
            <person name="Pirhonen M."/>
            <person name="Waleron M.M."/>
            <person name="Gawor J."/>
            <person name="Mrozik A."/>
            <person name="Smoktunowicz M."/>
            <person name="Waleron K."/>
            <person name="Waleron M."/>
        </authorList>
    </citation>
    <scope>NUCLEOTIDE SEQUENCE [LARGE SCALE GENOMIC DNA]</scope>
    <source>
        <strain evidence="1 2">DPMP6</strain>
    </source>
</reference>
<dbReference type="Proteomes" id="UP001379444">
    <property type="component" value="Chromosome"/>
</dbReference>
<proteinExistence type="predicted"/>
<evidence type="ECO:0000313" key="2">
    <source>
        <dbReference type="Proteomes" id="UP001379444"/>
    </source>
</evidence>
<keyword evidence="2" id="KW-1185">Reference proteome</keyword>
<evidence type="ECO:0000313" key="1">
    <source>
        <dbReference type="EMBL" id="WWO38727.1"/>
    </source>
</evidence>
<sequence>MIEKSISSEVVFTWRMVKMEYIGSSDRVLARYYDAFIKRASGIIQETAEDIGTGAARMSVWISPYSIAHLNPNYVKAMTEYRSLIINEDKRMLYCLSFLVRKPSIIYDMVKEIVDYLFSKMPEKEKKELSEKFKDIGYKFSNAITDQVVKQATKIALIEALSQLIASRIFNDPEVNRIAKRLSQGVITAFQIYGYVEKSSRAARKLRRDDKVIYNMIYSQGTEMLYFIIAKKINPLIVVTRSNDHTNADDFINVLADIFYDW</sequence>
<dbReference type="RefSeq" id="WP_264497263.1">
    <property type="nucleotide sequence ID" value="NZ_CP109947.1"/>
</dbReference>
<protein>
    <submittedName>
        <fullName evidence="1">Uncharacterized protein</fullName>
    </submittedName>
</protein>
<organism evidence="1 2">
    <name type="scientific">Pectobacterium cacticida</name>
    <dbReference type="NCBI Taxonomy" id="69221"/>
    <lineage>
        <taxon>Bacteria</taxon>
        <taxon>Pseudomonadati</taxon>
        <taxon>Pseudomonadota</taxon>
        <taxon>Gammaproteobacteria</taxon>
        <taxon>Enterobacterales</taxon>
        <taxon>Pectobacteriaceae</taxon>
        <taxon>Pectobacterium</taxon>
    </lineage>
</organism>
<dbReference type="EMBL" id="CP125967">
    <property type="protein sequence ID" value="WWO38727.1"/>
    <property type="molecule type" value="Genomic_DNA"/>
</dbReference>
<accession>A0ABZ2GBZ5</accession>
<name>A0ABZ2GBZ5_9GAMM</name>